<reference evidence="1" key="2">
    <citation type="journal article" date="2015" name="Data Brief">
        <title>Shoot transcriptome of the giant reed, Arundo donax.</title>
        <authorList>
            <person name="Barrero R.A."/>
            <person name="Guerrero F.D."/>
            <person name="Moolhuijzen P."/>
            <person name="Goolsby J.A."/>
            <person name="Tidwell J."/>
            <person name="Bellgard S.E."/>
            <person name="Bellgard M.I."/>
        </authorList>
    </citation>
    <scope>NUCLEOTIDE SEQUENCE</scope>
    <source>
        <tissue evidence="1">Shoot tissue taken approximately 20 cm above the soil surface</tissue>
    </source>
</reference>
<dbReference type="EMBL" id="GBRH01243035">
    <property type="protein sequence ID" value="JAD54860.1"/>
    <property type="molecule type" value="Transcribed_RNA"/>
</dbReference>
<protein>
    <submittedName>
        <fullName evidence="1">Uncharacterized protein</fullName>
    </submittedName>
</protein>
<reference evidence="1" key="1">
    <citation type="submission" date="2014-09" db="EMBL/GenBank/DDBJ databases">
        <authorList>
            <person name="Magalhaes I.L.F."/>
            <person name="Oliveira U."/>
            <person name="Santos F.R."/>
            <person name="Vidigal T.H.D.A."/>
            <person name="Brescovit A.D."/>
            <person name="Santos A.J."/>
        </authorList>
    </citation>
    <scope>NUCLEOTIDE SEQUENCE</scope>
    <source>
        <tissue evidence="1">Shoot tissue taken approximately 20 cm above the soil surface</tissue>
    </source>
</reference>
<proteinExistence type="predicted"/>
<accession>A0A0A9B0Z9</accession>
<organism evidence="1">
    <name type="scientific">Arundo donax</name>
    <name type="common">Giant reed</name>
    <name type="synonym">Donax arundinaceus</name>
    <dbReference type="NCBI Taxonomy" id="35708"/>
    <lineage>
        <taxon>Eukaryota</taxon>
        <taxon>Viridiplantae</taxon>
        <taxon>Streptophyta</taxon>
        <taxon>Embryophyta</taxon>
        <taxon>Tracheophyta</taxon>
        <taxon>Spermatophyta</taxon>
        <taxon>Magnoliopsida</taxon>
        <taxon>Liliopsida</taxon>
        <taxon>Poales</taxon>
        <taxon>Poaceae</taxon>
        <taxon>PACMAD clade</taxon>
        <taxon>Arundinoideae</taxon>
        <taxon>Arundineae</taxon>
        <taxon>Arundo</taxon>
    </lineage>
</organism>
<evidence type="ECO:0000313" key="1">
    <source>
        <dbReference type="EMBL" id="JAD54860.1"/>
    </source>
</evidence>
<sequence>MLKAHAHMLRRTKAMQMAAQIMTMHLRELLLPTMARETELVLLRRLCHYLLLLMNIWVKLPKKVMVL</sequence>
<name>A0A0A9B0Z9_ARUDO</name>
<dbReference type="AlphaFoldDB" id="A0A0A9B0Z9"/>